<protein>
    <recommendedName>
        <fullName evidence="5">Helicase ATP-binding domain-containing protein</fullName>
    </recommendedName>
</protein>
<gene>
    <name evidence="6" type="ORF">PG994_005592</name>
</gene>
<name>A0ABR1VF82_9PEZI</name>
<proteinExistence type="predicted"/>
<keyword evidence="7" id="KW-1185">Reference proteome</keyword>
<evidence type="ECO:0000256" key="1">
    <source>
        <dbReference type="ARBA" id="ARBA00022741"/>
    </source>
</evidence>
<keyword evidence="2" id="KW-0378">Hydrolase</keyword>
<organism evidence="6 7">
    <name type="scientific">Apiospora phragmitis</name>
    <dbReference type="NCBI Taxonomy" id="2905665"/>
    <lineage>
        <taxon>Eukaryota</taxon>
        <taxon>Fungi</taxon>
        <taxon>Dikarya</taxon>
        <taxon>Ascomycota</taxon>
        <taxon>Pezizomycotina</taxon>
        <taxon>Sordariomycetes</taxon>
        <taxon>Xylariomycetidae</taxon>
        <taxon>Amphisphaeriales</taxon>
        <taxon>Apiosporaceae</taxon>
        <taxon>Apiospora</taxon>
    </lineage>
</organism>
<keyword evidence="3" id="KW-0067">ATP-binding</keyword>
<dbReference type="RefSeq" id="XP_066716270.1">
    <property type="nucleotide sequence ID" value="XM_066857001.1"/>
</dbReference>
<dbReference type="GeneID" id="92090064"/>
<accession>A0ABR1VF82</accession>
<evidence type="ECO:0000259" key="5">
    <source>
        <dbReference type="PROSITE" id="PS51192"/>
    </source>
</evidence>
<feature type="compositionally biased region" description="Basic and acidic residues" evidence="4">
    <location>
        <begin position="154"/>
        <end position="178"/>
    </location>
</feature>
<sequence>MPLRRLSSDSTLRGEEIDYKIKPDKLSIKIYHGAKTRKEVYYWKQLRLYDVVITTYDMLSAEVRTRRKNGSSKVNLLSPDAHFHRIILDEAQLIRNPDTDWSQAVIELQADFRLCLTGTPLMNRTAELYSLLQFLRIEPYDNQSIFEEEIGTPLRERLPAEKDKTPKDQKDGTGDPRRSSSSRESALKTVHELLGSIMLRRAKGDRIMGQPIVHVPTRTEVDWPVKFSKGAARNLYGLLEDEEIRDDKVNHLAKTIRLRQMCLHPSLLDCKLRARLRAAAGPEGRVLVSRQNEILQSSDKIDSAIELLETIWREDKSAKIIVFSGFTMFLDIFEKLVGAADFSKTNGFNLRRPGRDDSDSVSDIAYANAEGHMIAPSMDTGSIIFLLGYHPP</sequence>
<dbReference type="PANTHER" id="PTHR45626:SF16">
    <property type="entry name" value="ATP-DEPENDENT HELICASE ULS1"/>
    <property type="match status" value="1"/>
</dbReference>
<dbReference type="EMBL" id="JAQQWL010000006">
    <property type="protein sequence ID" value="KAK8068976.1"/>
    <property type="molecule type" value="Genomic_DNA"/>
</dbReference>
<comment type="caution">
    <text evidence="6">The sequence shown here is derived from an EMBL/GenBank/DDBJ whole genome shotgun (WGS) entry which is preliminary data.</text>
</comment>
<dbReference type="InterPro" id="IPR050628">
    <property type="entry name" value="SNF2_RAD54_helicase_TF"/>
</dbReference>
<keyword evidence="1" id="KW-0547">Nucleotide-binding</keyword>
<reference evidence="6 7" key="1">
    <citation type="submission" date="2023-01" db="EMBL/GenBank/DDBJ databases">
        <title>Analysis of 21 Apiospora genomes using comparative genomics revels a genus with tremendous synthesis potential of carbohydrate active enzymes and secondary metabolites.</title>
        <authorList>
            <person name="Sorensen T."/>
        </authorList>
    </citation>
    <scope>NUCLEOTIDE SEQUENCE [LARGE SCALE GENOMIC DNA]</scope>
    <source>
        <strain evidence="6 7">CBS 135458</strain>
    </source>
</reference>
<dbReference type="Gene3D" id="3.40.50.10810">
    <property type="entry name" value="Tandem AAA-ATPase domain"/>
    <property type="match status" value="1"/>
</dbReference>
<evidence type="ECO:0000256" key="2">
    <source>
        <dbReference type="ARBA" id="ARBA00022801"/>
    </source>
</evidence>
<evidence type="ECO:0000256" key="3">
    <source>
        <dbReference type="ARBA" id="ARBA00022840"/>
    </source>
</evidence>
<dbReference type="PROSITE" id="PS51192">
    <property type="entry name" value="HELICASE_ATP_BIND_1"/>
    <property type="match status" value="1"/>
</dbReference>
<dbReference type="SUPFAM" id="SSF52540">
    <property type="entry name" value="P-loop containing nucleoside triphosphate hydrolases"/>
    <property type="match status" value="2"/>
</dbReference>
<dbReference type="Proteomes" id="UP001480595">
    <property type="component" value="Unassembled WGS sequence"/>
</dbReference>
<evidence type="ECO:0000313" key="7">
    <source>
        <dbReference type="Proteomes" id="UP001480595"/>
    </source>
</evidence>
<dbReference type="CDD" id="cd18008">
    <property type="entry name" value="DEXDc_SHPRH-like"/>
    <property type="match status" value="1"/>
</dbReference>
<dbReference type="InterPro" id="IPR000330">
    <property type="entry name" value="SNF2_N"/>
</dbReference>
<evidence type="ECO:0000313" key="6">
    <source>
        <dbReference type="EMBL" id="KAK8068976.1"/>
    </source>
</evidence>
<dbReference type="InterPro" id="IPR027417">
    <property type="entry name" value="P-loop_NTPase"/>
</dbReference>
<dbReference type="InterPro" id="IPR014001">
    <property type="entry name" value="Helicase_ATP-bd"/>
</dbReference>
<evidence type="ECO:0000256" key="4">
    <source>
        <dbReference type="SAM" id="MobiDB-lite"/>
    </source>
</evidence>
<feature type="region of interest" description="Disordered" evidence="4">
    <location>
        <begin position="151"/>
        <end position="186"/>
    </location>
</feature>
<dbReference type="Pfam" id="PF00176">
    <property type="entry name" value="SNF2-rel_dom"/>
    <property type="match status" value="1"/>
</dbReference>
<dbReference type="Gene3D" id="3.40.50.300">
    <property type="entry name" value="P-loop containing nucleotide triphosphate hydrolases"/>
    <property type="match status" value="1"/>
</dbReference>
<feature type="domain" description="Helicase ATP-binding" evidence="5">
    <location>
        <begin position="1"/>
        <end position="138"/>
    </location>
</feature>
<dbReference type="InterPro" id="IPR038718">
    <property type="entry name" value="SNF2-like_sf"/>
</dbReference>
<dbReference type="PANTHER" id="PTHR45626">
    <property type="entry name" value="TRANSCRIPTION TERMINATION FACTOR 2-RELATED"/>
    <property type="match status" value="1"/>
</dbReference>